<feature type="signal peptide" evidence="2">
    <location>
        <begin position="1"/>
        <end position="20"/>
    </location>
</feature>
<proteinExistence type="predicted"/>
<dbReference type="AlphaFoldDB" id="A0A6B0URH6"/>
<evidence type="ECO:0000256" key="2">
    <source>
        <dbReference type="SAM" id="SignalP"/>
    </source>
</evidence>
<reference evidence="3" key="1">
    <citation type="submission" date="2019-12" db="EMBL/GenBank/DDBJ databases">
        <title>An insight into the sialome of adult female Ixodes ricinus ticks feeding for 6 days.</title>
        <authorList>
            <person name="Perner J."/>
            <person name="Ribeiro J.M.C."/>
        </authorList>
    </citation>
    <scope>NUCLEOTIDE SEQUENCE</scope>
    <source>
        <strain evidence="3">Semi-engorged</strain>
        <tissue evidence="3">Salivary glands</tissue>
    </source>
</reference>
<protein>
    <submittedName>
        <fullName evidence="3">Putative secreted protein</fullName>
    </submittedName>
</protein>
<evidence type="ECO:0000256" key="1">
    <source>
        <dbReference type="SAM" id="MobiDB-lite"/>
    </source>
</evidence>
<feature type="region of interest" description="Disordered" evidence="1">
    <location>
        <begin position="81"/>
        <end position="129"/>
    </location>
</feature>
<sequence length="129" mass="14971">MRIPWGRQILFRSVLLCSRCQFIPRANCQIGSQRTPSHDKHTERNPIATFISVYQEPPNTAMVFRHIKYKTDSTPASVVYKSSEKRQHTNGTNPLVQCSGGEKTAMAEKWRRSTDENDSEMPRQRPWCF</sequence>
<feature type="chain" id="PRO_5025618721" evidence="2">
    <location>
        <begin position="21"/>
        <end position="129"/>
    </location>
</feature>
<feature type="compositionally biased region" description="Basic and acidic residues" evidence="1">
    <location>
        <begin position="105"/>
        <end position="123"/>
    </location>
</feature>
<keyword evidence="2" id="KW-0732">Signal</keyword>
<evidence type="ECO:0000313" key="3">
    <source>
        <dbReference type="EMBL" id="MXU92121.1"/>
    </source>
</evidence>
<organism evidence="3">
    <name type="scientific">Ixodes ricinus</name>
    <name type="common">Common tick</name>
    <name type="synonym">Acarus ricinus</name>
    <dbReference type="NCBI Taxonomy" id="34613"/>
    <lineage>
        <taxon>Eukaryota</taxon>
        <taxon>Metazoa</taxon>
        <taxon>Ecdysozoa</taxon>
        <taxon>Arthropoda</taxon>
        <taxon>Chelicerata</taxon>
        <taxon>Arachnida</taxon>
        <taxon>Acari</taxon>
        <taxon>Parasitiformes</taxon>
        <taxon>Ixodida</taxon>
        <taxon>Ixodoidea</taxon>
        <taxon>Ixodidae</taxon>
        <taxon>Ixodinae</taxon>
        <taxon>Ixodes</taxon>
    </lineage>
</organism>
<name>A0A6B0URH6_IXORI</name>
<accession>A0A6B0URH6</accession>
<dbReference type="EMBL" id="GIFC01010038">
    <property type="protein sequence ID" value="MXU92121.1"/>
    <property type="molecule type" value="Transcribed_RNA"/>
</dbReference>